<protein>
    <submittedName>
        <fullName evidence="11">Zn(2)-Cys(6) binuclear cluster domain-containing protein</fullName>
    </submittedName>
</protein>
<keyword evidence="9" id="KW-0472">Membrane</keyword>
<keyword evidence="9" id="KW-0812">Transmembrane</keyword>
<dbReference type="AlphaFoldDB" id="A0A4P6XSE0"/>
<keyword evidence="12" id="KW-1185">Reference proteome</keyword>
<dbReference type="CDD" id="cd00067">
    <property type="entry name" value="GAL4"/>
    <property type="match status" value="1"/>
</dbReference>
<feature type="compositionally biased region" description="Basic and acidic residues" evidence="8">
    <location>
        <begin position="655"/>
        <end position="665"/>
    </location>
</feature>
<evidence type="ECO:0000256" key="1">
    <source>
        <dbReference type="ARBA" id="ARBA00004123"/>
    </source>
</evidence>
<evidence type="ECO:0000313" key="11">
    <source>
        <dbReference type="EMBL" id="QBM90420.1"/>
    </source>
</evidence>
<name>A0A4P6XSE0_9ASCO</name>
<feature type="region of interest" description="Disordered" evidence="8">
    <location>
        <begin position="650"/>
        <end position="680"/>
    </location>
</feature>
<gene>
    <name evidence="11" type="primary">MPUL0E06690</name>
    <name evidence="11" type="ORF">METSCH_E06690</name>
</gene>
<feature type="compositionally biased region" description="Polar residues" evidence="8">
    <location>
        <begin position="666"/>
        <end position="678"/>
    </location>
</feature>
<proteinExistence type="predicted"/>
<dbReference type="CDD" id="cd12148">
    <property type="entry name" value="fungal_TF_MHR"/>
    <property type="match status" value="1"/>
</dbReference>
<reference evidence="12" key="1">
    <citation type="submission" date="2019-03" db="EMBL/GenBank/DDBJ databases">
        <title>Snf2 controls pulcherriminic acid biosynthesis and connects pigmentation and antifungal activity of the yeast Metschnikowia pulcherrima.</title>
        <authorList>
            <person name="Gore-Lloyd D."/>
            <person name="Sumann I."/>
            <person name="Brachmann A.O."/>
            <person name="Schneeberger K."/>
            <person name="Ortiz-Merino R.A."/>
            <person name="Moreno-Beltran M."/>
            <person name="Schlaefli M."/>
            <person name="Kirner P."/>
            <person name="Santos Kron A."/>
            <person name="Wolfe K.H."/>
            <person name="Piel J."/>
            <person name="Ahrens C.H."/>
            <person name="Henk D."/>
            <person name="Freimoser F.M."/>
        </authorList>
    </citation>
    <scope>NUCLEOTIDE SEQUENCE [LARGE SCALE GENOMIC DNA]</scope>
    <source>
        <strain evidence="12">APC 1.2</strain>
    </source>
</reference>
<evidence type="ECO:0000256" key="6">
    <source>
        <dbReference type="ARBA" id="ARBA00023163"/>
    </source>
</evidence>
<dbReference type="InterPro" id="IPR051615">
    <property type="entry name" value="Transcr_Regulatory_Elem"/>
</dbReference>
<evidence type="ECO:0000256" key="2">
    <source>
        <dbReference type="ARBA" id="ARBA00022723"/>
    </source>
</evidence>
<dbReference type="SUPFAM" id="SSF57701">
    <property type="entry name" value="Zn2/Cys6 DNA-binding domain"/>
    <property type="match status" value="1"/>
</dbReference>
<keyword evidence="2" id="KW-0479">Metal-binding</keyword>
<dbReference type="EMBL" id="CP034460">
    <property type="protein sequence ID" value="QBM90420.1"/>
    <property type="molecule type" value="Genomic_DNA"/>
</dbReference>
<evidence type="ECO:0000256" key="9">
    <source>
        <dbReference type="SAM" id="Phobius"/>
    </source>
</evidence>
<evidence type="ECO:0000313" key="12">
    <source>
        <dbReference type="Proteomes" id="UP000292447"/>
    </source>
</evidence>
<keyword evidence="4" id="KW-0805">Transcription regulation</keyword>
<accession>A0A4P6XSE0</accession>
<keyword evidence="5" id="KW-0238">DNA-binding</keyword>
<evidence type="ECO:0000256" key="4">
    <source>
        <dbReference type="ARBA" id="ARBA00023015"/>
    </source>
</evidence>
<dbReference type="Proteomes" id="UP000292447">
    <property type="component" value="Chromosome V"/>
</dbReference>
<feature type="domain" description="Zn(2)-C6 fungal-type" evidence="10">
    <location>
        <begin position="37"/>
        <end position="66"/>
    </location>
</feature>
<dbReference type="PANTHER" id="PTHR31313:SF81">
    <property type="entry name" value="TY1 ENHANCER ACTIVATOR"/>
    <property type="match status" value="1"/>
</dbReference>
<evidence type="ECO:0000256" key="7">
    <source>
        <dbReference type="ARBA" id="ARBA00023242"/>
    </source>
</evidence>
<dbReference type="SMART" id="SM00066">
    <property type="entry name" value="GAL4"/>
    <property type="match status" value="1"/>
</dbReference>
<dbReference type="STRING" id="2163413.A0A4P6XSE0"/>
<dbReference type="GO" id="GO:0005634">
    <property type="term" value="C:nucleus"/>
    <property type="evidence" value="ECO:0007669"/>
    <property type="project" value="UniProtKB-SubCell"/>
</dbReference>
<keyword evidence="3" id="KW-0862">Zinc</keyword>
<keyword evidence="7" id="KW-0539">Nucleus</keyword>
<dbReference type="InterPro" id="IPR007219">
    <property type="entry name" value="XnlR_reg_dom"/>
</dbReference>
<dbReference type="InterPro" id="IPR036864">
    <property type="entry name" value="Zn2-C6_fun-type_DNA-bd_sf"/>
</dbReference>
<evidence type="ECO:0000256" key="3">
    <source>
        <dbReference type="ARBA" id="ARBA00022833"/>
    </source>
</evidence>
<comment type="subcellular location">
    <subcellularLocation>
        <location evidence="1">Nucleus</location>
    </subcellularLocation>
</comment>
<evidence type="ECO:0000259" key="10">
    <source>
        <dbReference type="PROSITE" id="PS50048"/>
    </source>
</evidence>
<sequence length="764" mass="86848">MSEHALGNEVFGLQNHVQNELTAPKKRASTRREMPLSCQRCRLRKVKCNFAHPCSSCVKLGVECIAVPNDMRKRRPPANYVLTLEKQIDAYLKFVLQLQKLETPEERSRFFDANFSAVALTLPAENDGQLWADQDESALAATERLHVVLGSEEPSELPPAGDLAGQKLARAHSPAQNNKIRPVYGPTSVYENDADFKSRSKSKSVMQKKELRELALLQSLSRDPDVLHCLKLFFTWQYPNHNMFVFREAFFIDFFHPKPNSLYCSLELVLSICALGARMSDVDSIYSRSITYYNEAKSLILSNLEHPSITSVQSFLLLAFYDICNGHNSTGWMLLGNAMRMGFDLGFQLNPEVWFLKHRGALQQLDVSIRSRIYWGCFMADHFISLVLGRPSLLKLLDATIPETEDLPELDWIDEYKYVPENVTNILDPLKNIINLISISDNMLNDIFTRSDNLSSDESTHDDYDLVSRLSKLFDYNAQIQHWKESLPLDLNWDRENLKATSDNPTISVVRYYYYILILCLNRPFVGITRDFKEKAHLSPAFVCSNAIEDLYIAIQKFERAHGLRRASIFIVYCSILSISVILLTSTTSVLDPEKKLQLKYFLNVLAGCSKTWRLAEKSHKMIAMKLRLKFADDPDFKIAVPEVKKARARRQKKTASDAEIKTETTDNVESRNTNSVNAVVPENYTGMAAAILFDGTTQDDAQENTALDDELRIASAELEQMSNMDQASTEFFGGPPVLMTSDLFNEDWEALFPDSIFSHGPLQ</sequence>
<dbReference type="Gene3D" id="4.10.240.10">
    <property type="entry name" value="Zn(2)-C6 fungal-type DNA-binding domain"/>
    <property type="match status" value="1"/>
</dbReference>
<dbReference type="SMART" id="SM00906">
    <property type="entry name" value="Fungal_trans"/>
    <property type="match status" value="1"/>
</dbReference>
<evidence type="ECO:0000256" key="8">
    <source>
        <dbReference type="SAM" id="MobiDB-lite"/>
    </source>
</evidence>
<keyword evidence="9" id="KW-1133">Transmembrane helix</keyword>
<dbReference type="PANTHER" id="PTHR31313">
    <property type="entry name" value="TY1 ENHANCER ACTIVATOR"/>
    <property type="match status" value="1"/>
</dbReference>
<dbReference type="GO" id="GO:0003677">
    <property type="term" value="F:DNA binding"/>
    <property type="evidence" value="ECO:0007669"/>
    <property type="project" value="UniProtKB-KW"/>
</dbReference>
<keyword evidence="6" id="KW-0804">Transcription</keyword>
<dbReference type="PROSITE" id="PS50048">
    <property type="entry name" value="ZN2_CY6_FUNGAL_2"/>
    <property type="match status" value="1"/>
</dbReference>
<dbReference type="GO" id="GO:0008270">
    <property type="term" value="F:zinc ion binding"/>
    <property type="evidence" value="ECO:0007669"/>
    <property type="project" value="InterPro"/>
</dbReference>
<feature type="transmembrane region" description="Helical" evidence="9">
    <location>
        <begin position="567"/>
        <end position="587"/>
    </location>
</feature>
<organism evidence="11 12">
    <name type="scientific">Metschnikowia aff. pulcherrima</name>
    <dbReference type="NCBI Taxonomy" id="2163413"/>
    <lineage>
        <taxon>Eukaryota</taxon>
        <taxon>Fungi</taxon>
        <taxon>Dikarya</taxon>
        <taxon>Ascomycota</taxon>
        <taxon>Saccharomycotina</taxon>
        <taxon>Pichiomycetes</taxon>
        <taxon>Metschnikowiaceae</taxon>
        <taxon>Metschnikowia</taxon>
    </lineage>
</organism>
<dbReference type="GO" id="GO:0000981">
    <property type="term" value="F:DNA-binding transcription factor activity, RNA polymerase II-specific"/>
    <property type="evidence" value="ECO:0007669"/>
    <property type="project" value="InterPro"/>
</dbReference>
<evidence type="ECO:0000256" key="5">
    <source>
        <dbReference type="ARBA" id="ARBA00023125"/>
    </source>
</evidence>
<dbReference type="Pfam" id="PF00172">
    <property type="entry name" value="Zn_clus"/>
    <property type="match status" value="1"/>
</dbReference>
<dbReference type="InterPro" id="IPR001138">
    <property type="entry name" value="Zn2Cys6_DnaBD"/>
</dbReference>
<dbReference type="GO" id="GO:0006351">
    <property type="term" value="P:DNA-templated transcription"/>
    <property type="evidence" value="ECO:0007669"/>
    <property type="project" value="InterPro"/>
</dbReference>
<dbReference type="Pfam" id="PF04082">
    <property type="entry name" value="Fungal_trans"/>
    <property type="match status" value="1"/>
</dbReference>
<dbReference type="PROSITE" id="PS00463">
    <property type="entry name" value="ZN2_CY6_FUNGAL_1"/>
    <property type="match status" value="1"/>
</dbReference>